<evidence type="ECO:0000256" key="1">
    <source>
        <dbReference type="SAM" id="MobiDB-lite"/>
    </source>
</evidence>
<dbReference type="Gene3D" id="3.30.1490.20">
    <property type="entry name" value="ATP-grasp fold, A domain"/>
    <property type="match status" value="1"/>
</dbReference>
<proteinExistence type="predicted"/>
<dbReference type="EMBL" id="JBHSZG010000008">
    <property type="protein sequence ID" value="MFC7137830.1"/>
    <property type="molecule type" value="Genomic_DNA"/>
</dbReference>
<accession>A0ABD5XXM0</accession>
<sequence>MTALVRSLDHESATVRELVGGKASVLARLRDRGFSVPEGVVVTTEAYRETLDTPEMEETLAALRDAVARDDDAERRRLASDLRAAIRERGLPAGVAEALREARPGGSVAVRSSATAEDLPDASFAGQYDSFLGVGDDDLPERVVDCMASAFGDRAVAYRAAAGLGVDEVAVAVLVQRFVEPDVSGIAFSADPVSGRRSVTVVDAGPGRGTAQVSGTATADTVRFDRSEDRILEYRTGGDRDSRVLSPGGVRSLSAIVARIADELGPPQDVEWAIVDGEISILQARPITALFPVPEPRPTDGRVHVYYSFGHRQGMPQAMPPLVLDAWEGLVDWIGRAVGLSDPYAATAGGHLFVDMTPFLRRPLLRGRMLSSLELADERAVAELRRLLAERAEEFRPTGLPVAGALRTARAAVGAAGTAARLAASVPKALLLDDPEEAAPGSNGCTTDGAGRPRPASPAGPPSVAASMRDSRRSWRAPRG</sequence>
<feature type="domain" description="Pyruvate phosphate dikinase AMP/ATP-binding" evidence="2">
    <location>
        <begin position="17"/>
        <end position="289"/>
    </location>
</feature>
<dbReference type="InterPro" id="IPR013815">
    <property type="entry name" value="ATP_grasp_subdomain_1"/>
</dbReference>
<protein>
    <submittedName>
        <fullName evidence="3">PEP/pyruvate-binding domain-containing protein</fullName>
    </submittedName>
</protein>
<keyword evidence="4" id="KW-1185">Reference proteome</keyword>
<name>A0ABD5XXM0_9EURY</name>
<dbReference type="Proteomes" id="UP001596368">
    <property type="component" value="Unassembled WGS sequence"/>
</dbReference>
<dbReference type="Gene3D" id="3.30.470.20">
    <property type="entry name" value="ATP-grasp fold, B domain"/>
    <property type="match status" value="2"/>
</dbReference>
<dbReference type="InterPro" id="IPR051549">
    <property type="entry name" value="PEP_Utilizing_Enz"/>
</dbReference>
<dbReference type="Pfam" id="PF01326">
    <property type="entry name" value="PPDK_N"/>
    <property type="match status" value="1"/>
</dbReference>
<evidence type="ECO:0000313" key="3">
    <source>
        <dbReference type="EMBL" id="MFC7137830.1"/>
    </source>
</evidence>
<comment type="caution">
    <text evidence="3">The sequence shown here is derived from an EMBL/GenBank/DDBJ whole genome shotgun (WGS) entry which is preliminary data.</text>
</comment>
<dbReference type="InterPro" id="IPR002192">
    <property type="entry name" value="PPDK_AMP/ATP-bd"/>
</dbReference>
<dbReference type="PANTHER" id="PTHR43615:SF1">
    <property type="entry name" value="PPDK_N DOMAIN-CONTAINING PROTEIN"/>
    <property type="match status" value="1"/>
</dbReference>
<dbReference type="PANTHER" id="PTHR43615">
    <property type="entry name" value="PHOSPHOENOLPYRUVATE SYNTHASE-RELATED"/>
    <property type="match status" value="1"/>
</dbReference>
<dbReference type="SUPFAM" id="SSF56059">
    <property type="entry name" value="Glutathione synthetase ATP-binding domain-like"/>
    <property type="match status" value="1"/>
</dbReference>
<dbReference type="AlphaFoldDB" id="A0ABD5XXM0"/>
<gene>
    <name evidence="3" type="ORF">ACFQRB_18065</name>
</gene>
<evidence type="ECO:0000259" key="2">
    <source>
        <dbReference type="Pfam" id="PF01326"/>
    </source>
</evidence>
<reference evidence="3 4" key="1">
    <citation type="journal article" date="2019" name="Int. J. Syst. Evol. Microbiol.">
        <title>The Global Catalogue of Microorganisms (GCM) 10K type strain sequencing project: providing services to taxonomists for standard genome sequencing and annotation.</title>
        <authorList>
            <consortium name="The Broad Institute Genomics Platform"/>
            <consortium name="The Broad Institute Genome Sequencing Center for Infectious Disease"/>
            <person name="Wu L."/>
            <person name="Ma J."/>
        </authorList>
    </citation>
    <scope>NUCLEOTIDE SEQUENCE [LARGE SCALE GENOMIC DNA]</scope>
    <source>
        <strain evidence="3 4">DT92</strain>
    </source>
</reference>
<feature type="region of interest" description="Disordered" evidence="1">
    <location>
        <begin position="434"/>
        <end position="480"/>
    </location>
</feature>
<organism evidence="3 4">
    <name type="scientific">Halobaculum litoreum</name>
    <dbReference type="NCBI Taxonomy" id="3031998"/>
    <lineage>
        <taxon>Archaea</taxon>
        <taxon>Methanobacteriati</taxon>
        <taxon>Methanobacteriota</taxon>
        <taxon>Stenosarchaea group</taxon>
        <taxon>Halobacteria</taxon>
        <taxon>Halobacteriales</taxon>
        <taxon>Haloferacaceae</taxon>
        <taxon>Halobaculum</taxon>
    </lineage>
</organism>
<evidence type="ECO:0000313" key="4">
    <source>
        <dbReference type="Proteomes" id="UP001596368"/>
    </source>
</evidence>